<evidence type="ECO:0000256" key="1">
    <source>
        <dbReference type="PROSITE-ProRule" id="PRU00339"/>
    </source>
</evidence>
<organism evidence="4 5">
    <name type="scientific">Bradyrhizobium yuanmingense</name>
    <dbReference type="NCBI Taxonomy" id="108015"/>
    <lineage>
        <taxon>Bacteria</taxon>
        <taxon>Pseudomonadati</taxon>
        <taxon>Pseudomonadota</taxon>
        <taxon>Alphaproteobacteria</taxon>
        <taxon>Hyphomicrobiales</taxon>
        <taxon>Nitrobacteraceae</taxon>
        <taxon>Bradyrhizobium</taxon>
    </lineage>
</organism>
<feature type="signal peptide" evidence="2">
    <location>
        <begin position="1"/>
        <end position="24"/>
    </location>
</feature>
<dbReference type="Pfam" id="PF13432">
    <property type="entry name" value="TPR_16"/>
    <property type="match status" value="1"/>
</dbReference>
<evidence type="ECO:0000313" key="5">
    <source>
        <dbReference type="Proteomes" id="UP001565474"/>
    </source>
</evidence>
<feature type="repeat" description="TPR" evidence="1">
    <location>
        <begin position="118"/>
        <end position="151"/>
    </location>
</feature>
<dbReference type="SUPFAM" id="SSF52129">
    <property type="entry name" value="Caspase-like"/>
    <property type="match status" value="1"/>
</dbReference>
<dbReference type="InterPro" id="IPR052039">
    <property type="entry name" value="Caspase-related_regulators"/>
</dbReference>
<keyword evidence="2" id="KW-0732">Signal</keyword>
<feature type="chain" id="PRO_5045375816" evidence="2">
    <location>
        <begin position="25"/>
        <end position="497"/>
    </location>
</feature>
<dbReference type="Pfam" id="PF13414">
    <property type="entry name" value="TPR_11"/>
    <property type="match status" value="1"/>
</dbReference>
<evidence type="ECO:0000256" key="2">
    <source>
        <dbReference type="SAM" id="SignalP"/>
    </source>
</evidence>
<dbReference type="Gene3D" id="3.40.50.1460">
    <property type="match status" value="1"/>
</dbReference>
<dbReference type="InterPro" id="IPR011600">
    <property type="entry name" value="Pept_C14_caspase"/>
</dbReference>
<dbReference type="PANTHER" id="PTHR22576">
    <property type="entry name" value="MUCOSA ASSOCIATED LYMPHOID TISSUE LYMPHOMA TRANSLOCATION PROTEIN 1/PARACASPASE"/>
    <property type="match status" value="1"/>
</dbReference>
<dbReference type="Gene3D" id="1.25.40.10">
    <property type="entry name" value="Tetratricopeptide repeat domain"/>
    <property type="match status" value="3"/>
</dbReference>
<dbReference type="Pfam" id="PF00656">
    <property type="entry name" value="Peptidase_C14"/>
    <property type="match status" value="1"/>
</dbReference>
<keyword evidence="5" id="KW-1185">Reference proteome</keyword>
<name>A0ABV4GGW7_9BRAD</name>
<reference evidence="4 5" key="1">
    <citation type="submission" date="2024-07" db="EMBL/GenBank/DDBJ databases">
        <title>Genomic Encyclopedia of Type Strains, Phase V (KMG-V): Genome sequencing to study the core and pangenomes of soil and plant-associated prokaryotes.</title>
        <authorList>
            <person name="Whitman W."/>
        </authorList>
    </citation>
    <scope>NUCLEOTIDE SEQUENCE [LARGE SCALE GENOMIC DNA]</scope>
    <source>
        <strain evidence="4 5">USDA 222</strain>
    </source>
</reference>
<feature type="repeat" description="TPR" evidence="1">
    <location>
        <begin position="50"/>
        <end position="83"/>
    </location>
</feature>
<dbReference type="InterPro" id="IPR019734">
    <property type="entry name" value="TPR_rpt"/>
</dbReference>
<comment type="caution">
    <text evidence="4">The sequence shown here is derived from an EMBL/GenBank/DDBJ whole genome shotgun (WGS) entry which is preliminary data.</text>
</comment>
<dbReference type="PROSITE" id="PS50005">
    <property type="entry name" value="TPR"/>
    <property type="match status" value="5"/>
</dbReference>
<feature type="repeat" description="TPR" evidence="1">
    <location>
        <begin position="186"/>
        <end position="219"/>
    </location>
</feature>
<dbReference type="SUPFAM" id="SSF48439">
    <property type="entry name" value="Protein prenylyltransferase"/>
    <property type="match status" value="1"/>
</dbReference>
<sequence>MGFRMLRKLLYCFALLVLAGPAAAIDRVKGDANPAIATASEAIRRDPKDTNAYYNRGNAYAAHGDTDRAIADYTAAIRLDPAHANAYYNRGNGYSNKGDTERAIADYTATIRLDPAYANAYYNRGNAYSNKGNTDRAIADYTEAVRLQPTNANAYFNRGNAYGNKGDTERAIADYTEAIRVDPAYANAYVNRGLVYEKRGDVAKARADFNATLGLAQSATRWAQDKARERLAALPAPRPATVLVEKSSVAPAVVASGTANGDRRIALVIGNSAYENAAALPNPVRDASLVADVLRLTGFEAVTLLTNLRKDALVNALREFAARAETADWAVVYYAGHGMEVGGVNYLIPTDAKIAADREIGFEAVPVDQVLNAAERAKKLRLVILDACRDNPFAAQMKRTMTVASRSVSRGLAPVEPEAGTLVVYAAKDGETALDGDGINSPFATAFVKNLPTPGLEVRRLFDFVRDDVMEATGRRQKPFSYGSISGRQDFYFVAAK</sequence>
<dbReference type="InterPro" id="IPR001309">
    <property type="entry name" value="Pept_C14_p20"/>
</dbReference>
<proteinExistence type="predicted"/>
<dbReference type="InterPro" id="IPR011990">
    <property type="entry name" value="TPR-like_helical_dom_sf"/>
</dbReference>
<feature type="domain" description="Caspase family p20" evidence="3">
    <location>
        <begin position="262"/>
        <end position="392"/>
    </location>
</feature>
<protein>
    <submittedName>
        <fullName evidence="4">Tetratricopeptide (TPR) repeat protein</fullName>
    </submittedName>
</protein>
<dbReference type="SMART" id="SM00028">
    <property type="entry name" value="TPR"/>
    <property type="match status" value="5"/>
</dbReference>
<dbReference type="PANTHER" id="PTHR22576:SF37">
    <property type="entry name" value="MUCOSA-ASSOCIATED LYMPHOID TISSUE LYMPHOMA TRANSLOCATION PROTEIN 1"/>
    <property type="match status" value="1"/>
</dbReference>
<dbReference type="PROSITE" id="PS50208">
    <property type="entry name" value="CASPASE_P20"/>
    <property type="match status" value="1"/>
</dbReference>
<dbReference type="EMBL" id="JBGBZN010000002">
    <property type="protein sequence ID" value="MEY9471196.1"/>
    <property type="molecule type" value="Genomic_DNA"/>
</dbReference>
<dbReference type="Pfam" id="PF00515">
    <property type="entry name" value="TPR_1"/>
    <property type="match status" value="1"/>
</dbReference>
<dbReference type="Proteomes" id="UP001565474">
    <property type="component" value="Unassembled WGS sequence"/>
</dbReference>
<feature type="repeat" description="TPR" evidence="1">
    <location>
        <begin position="84"/>
        <end position="117"/>
    </location>
</feature>
<gene>
    <name evidence="4" type="ORF">ABH992_003595</name>
</gene>
<evidence type="ECO:0000313" key="4">
    <source>
        <dbReference type="EMBL" id="MEY9471196.1"/>
    </source>
</evidence>
<dbReference type="PROSITE" id="PS50293">
    <property type="entry name" value="TPR_REGION"/>
    <property type="match status" value="4"/>
</dbReference>
<accession>A0ABV4GGW7</accession>
<dbReference type="InterPro" id="IPR029030">
    <property type="entry name" value="Caspase-like_dom_sf"/>
</dbReference>
<feature type="repeat" description="TPR" evidence="1">
    <location>
        <begin position="152"/>
        <end position="185"/>
    </location>
</feature>
<dbReference type="RefSeq" id="WP_244431388.1">
    <property type="nucleotide sequence ID" value="NZ_JBGBYD010000002.1"/>
</dbReference>
<evidence type="ECO:0000259" key="3">
    <source>
        <dbReference type="PROSITE" id="PS50208"/>
    </source>
</evidence>
<keyword evidence="1" id="KW-0802">TPR repeat</keyword>